<feature type="domain" description="MAP3K TRAFs-binding" evidence="1">
    <location>
        <begin position="155"/>
        <end position="443"/>
    </location>
</feature>
<dbReference type="EMBL" id="AZHX01000393">
    <property type="protein sequence ID" value="ETX07706.1"/>
    <property type="molecule type" value="Genomic_DNA"/>
</dbReference>
<proteinExistence type="predicted"/>
<dbReference type="HOGENOM" id="CLU_049144_0_0_7"/>
<dbReference type="Proteomes" id="UP000019140">
    <property type="component" value="Unassembled WGS sequence"/>
</dbReference>
<dbReference type="Gene3D" id="1.25.40.10">
    <property type="entry name" value="Tetratricopeptide repeat domain"/>
    <property type="match status" value="1"/>
</dbReference>
<dbReference type="SUPFAM" id="SSF48452">
    <property type="entry name" value="TPR-like"/>
    <property type="match status" value="1"/>
</dbReference>
<sequence length="460" mass="51400">MEEPFCYVAIPLGIKPDPGSGATIDFDRIFTTLIRPAVEEAGLPCIRADDLHLPASSIIQAEIFRAISGSVVMIGDLTTLNPNVLYEVGIRHGLVPMGTVLMRSWSTPLPFNLSMVMTVGYPLEHGSIPESHLSETRAALTRAVQLVRSETRLTSPVFSLVPEIEQAVPDVKRRTEKLRAAWQPNFRVLMRSPGKPSAHLLVEQLKNKNSINELSQQLKIVESQAQSLANEAPELIPNILESYRYASDWEGLIRFAYQLEPERRQSKMVAQELALALGRLNHVDQAIDVMLRLKEQHPDDPEVLVILGWSYRQRYFTEGNAEDLDQAISAYQQAFELNPTDWHTGMQALTLLSQRRDNSAQSELSDLLPRVKQALETGNQGYPEHAWNFWDVATNLELSILAKNWEGAMNSAKIAASKATAQWQMEMVGSEVSQLASNLTAEESREMETVREVLQGTAHG</sequence>
<reference evidence="2 3" key="1">
    <citation type="journal article" date="2014" name="Nature">
        <title>An environmental bacterial taxon with a large and distinct metabolic repertoire.</title>
        <authorList>
            <person name="Wilson M.C."/>
            <person name="Mori T."/>
            <person name="Ruckert C."/>
            <person name="Uria A.R."/>
            <person name="Helf M.J."/>
            <person name="Takada K."/>
            <person name="Gernert C."/>
            <person name="Steffens U.A."/>
            <person name="Heycke N."/>
            <person name="Schmitt S."/>
            <person name="Rinke C."/>
            <person name="Helfrich E.J."/>
            <person name="Brachmann A.O."/>
            <person name="Gurgui C."/>
            <person name="Wakimoto T."/>
            <person name="Kracht M."/>
            <person name="Crusemann M."/>
            <person name="Hentschel U."/>
            <person name="Abe I."/>
            <person name="Matsunaga S."/>
            <person name="Kalinowski J."/>
            <person name="Takeyama H."/>
            <person name="Piel J."/>
        </authorList>
    </citation>
    <scope>NUCLEOTIDE SEQUENCE [LARGE SCALE GENOMIC DNA]</scope>
    <source>
        <strain evidence="3">TSY2</strain>
    </source>
</reference>
<organism evidence="2 3">
    <name type="scientific">Candidatus Entotheonella gemina</name>
    <dbReference type="NCBI Taxonomy" id="1429439"/>
    <lineage>
        <taxon>Bacteria</taxon>
        <taxon>Pseudomonadati</taxon>
        <taxon>Nitrospinota/Tectimicrobiota group</taxon>
        <taxon>Candidatus Tectimicrobiota</taxon>
        <taxon>Candidatus Entotheonellia</taxon>
        <taxon>Candidatus Entotheonellales</taxon>
        <taxon>Candidatus Entotheonellaceae</taxon>
        <taxon>Candidatus Entotheonella</taxon>
    </lineage>
</organism>
<evidence type="ECO:0000313" key="3">
    <source>
        <dbReference type="Proteomes" id="UP000019140"/>
    </source>
</evidence>
<name>W4MCQ1_9BACT</name>
<dbReference type="InterPro" id="IPR011990">
    <property type="entry name" value="TPR-like_helical_dom_sf"/>
</dbReference>
<accession>W4MCQ1</accession>
<evidence type="ECO:0000259" key="1">
    <source>
        <dbReference type="Pfam" id="PF13281"/>
    </source>
</evidence>
<dbReference type="Pfam" id="PF13281">
    <property type="entry name" value="MAP3K_TRAF_bd"/>
    <property type="match status" value="1"/>
</dbReference>
<comment type="caution">
    <text evidence="2">The sequence shown here is derived from an EMBL/GenBank/DDBJ whole genome shotgun (WGS) entry which is preliminary data.</text>
</comment>
<dbReference type="InterPro" id="IPR025136">
    <property type="entry name" value="MAP3K_TRAF-bd"/>
</dbReference>
<evidence type="ECO:0000313" key="2">
    <source>
        <dbReference type="EMBL" id="ETX07706.1"/>
    </source>
</evidence>
<gene>
    <name evidence="2" type="ORF">ETSY2_09680</name>
</gene>
<dbReference type="AlphaFoldDB" id="W4MCQ1"/>
<protein>
    <recommendedName>
        <fullName evidence="1">MAP3K TRAFs-binding domain-containing protein</fullName>
    </recommendedName>
</protein>
<keyword evidence="3" id="KW-1185">Reference proteome</keyword>